<name>A0AC35GJ61_9BILA</name>
<organism evidence="1 2">
    <name type="scientific">Panagrolaimus sp. PS1159</name>
    <dbReference type="NCBI Taxonomy" id="55785"/>
    <lineage>
        <taxon>Eukaryota</taxon>
        <taxon>Metazoa</taxon>
        <taxon>Ecdysozoa</taxon>
        <taxon>Nematoda</taxon>
        <taxon>Chromadorea</taxon>
        <taxon>Rhabditida</taxon>
        <taxon>Tylenchina</taxon>
        <taxon>Panagrolaimomorpha</taxon>
        <taxon>Panagrolaimoidea</taxon>
        <taxon>Panagrolaimidae</taxon>
        <taxon>Panagrolaimus</taxon>
    </lineage>
</organism>
<dbReference type="WBParaSite" id="PS1159_v2.g5709.t1">
    <property type="protein sequence ID" value="PS1159_v2.g5709.t1"/>
    <property type="gene ID" value="PS1159_v2.g5709"/>
</dbReference>
<sequence length="679" mass="77103">MLSLTVTCFLLLFIFQVYCNDLLPALSDPSTSDPYEIYLVNTFPLETQTIYNYQNNESLNIYSKLVDQKIGTPFYAGLNRAESRKIYIESFFNHFRTLDSTKKTFISAEICQANTSTVIILNNRRIISIFHELNLPFEIPCFTCQISTTPAPNFFRIVNNRKIFAFNILSESSAVYDFIKRKFENENETQIFVGDISSDGIFQWSPRIISEKFIQTGKYAANVVPPNPLTKVNENSMSLFCSKEENGNLNSPEIIVNVDTLRIPLNENSTLSNKSSNLFSSNDVHRFTIGDLTVWKDYEKTNTFQKLNAAYNLKVDIYWEKWSCCSACCCSEITCGSGYKTNSESCAKVTSHKSRRGFLSFFKIDPQKPLNILSSMEMMFRGTEFYNEKLEEAVETFDLYLSSAPYVFSGIPVHSTLLQSDHSWLILELFLNKRFQYRNELKTSGQLGLFIDSQTCENDPQKQNCTVLQQCFDNELLESDYIPSPIIEDEITVAPPFNPYQSNNHRKPIKSDTCNYNGVEDILLKEKETIIDVDEGLSFRFAIDESEYGELLSTKWKAGQGKISEFDPKKSCSAQRIFTDGNYLMIIKVESPDINLPYNVKGALKATGEEILLKLSLTFKPKATPSKHTESILKWVGIAGGVLAAFIIVVVIVHIIQVRSLKRKLKQAAAATATTAEQI</sequence>
<evidence type="ECO:0000313" key="1">
    <source>
        <dbReference type="Proteomes" id="UP000887580"/>
    </source>
</evidence>
<evidence type="ECO:0000313" key="2">
    <source>
        <dbReference type="WBParaSite" id="PS1159_v2.g5709.t1"/>
    </source>
</evidence>
<proteinExistence type="predicted"/>
<dbReference type="Proteomes" id="UP000887580">
    <property type="component" value="Unplaced"/>
</dbReference>
<protein>
    <submittedName>
        <fullName evidence="2">Uncharacterized protein</fullName>
    </submittedName>
</protein>
<reference evidence="2" key="1">
    <citation type="submission" date="2022-11" db="UniProtKB">
        <authorList>
            <consortium name="WormBaseParasite"/>
        </authorList>
    </citation>
    <scope>IDENTIFICATION</scope>
</reference>
<accession>A0AC35GJ61</accession>